<sequence length="103" mass="11600">MSNLSTREKVAFTLCISFAFLLLISGIYDFWIIEFNAQDLLMSIGAFLLLLSLALIPKIFFLPFTDIFKSKETPSIGIPKVQQCIMFSGALLCAFGFALRLFF</sequence>
<proteinExistence type="predicted"/>
<keyword evidence="1" id="KW-1133">Transmembrane helix</keyword>
<keyword evidence="1" id="KW-0812">Transmembrane</keyword>
<name>A0ABT9FCR9_9GAMM</name>
<protein>
    <submittedName>
        <fullName evidence="2">Uncharacterized protein</fullName>
    </submittedName>
</protein>
<organism evidence="2 3">
    <name type="scientific">Pseudoalteromonas marina</name>
    <dbReference type="NCBI Taxonomy" id="267375"/>
    <lineage>
        <taxon>Bacteria</taxon>
        <taxon>Pseudomonadati</taxon>
        <taxon>Pseudomonadota</taxon>
        <taxon>Gammaproteobacteria</taxon>
        <taxon>Alteromonadales</taxon>
        <taxon>Pseudoalteromonadaceae</taxon>
        <taxon>Pseudoalteromonas</taxon>
    </lineage>
</organism>
<reference evidence="2" key="1">
    <citation type="submission" date="2023-07" db="EMBL/GenBank/DDBJ databases">
        <title>Genome content predicts the carbon catabolic preferences of heterotrophic bacteria.</title>
        <authorList>
            <person name="Gralka M."/>
        </authorList>
    </citation>
    <scope>NUCLEOTIDE SEQUENCE</scope>
    <source>
        <strain evidence="2">4G09</strain>
    </source>
</reference>
<comment type="caution">
    <text evidence="2">The sequence shown here is derived from an EMBL/GenBank/DDBJ whole genome shotgun (WGS) entry which is preliminary data.</text>
</comment>
<evidence type="ECO:0000256" key="1">
    <source>
        <dbReference type="SAM" id="Phobius"/>
    </source>
</evidence>
<keyword evidence="1" id="KW-0472">Membrane</keyword>
<feature type="transmembrane region" description="Helical" evidence="1">
    <location>
        <begin position="44"/>
        <end position="64"/>
    </location>
</feature>
<accession>A0ABT9FCR9</accession>
<evidence type="ECO:0000313" key="2">
    <source>
        <dbReference type="EMBL" id="MDP2564579.1"/>
    </source>
</evidence>
<keyword evidence="3" id="KW-1185">Reference proteome</keyword>
<gene>
    <name evidence="2" type="ORF">Q8W34_08030</name>
</gene>
<evidence type="ECO:0000313" key="3">
    <source>
        <dbReference type="Proteomes" id="UP001177212"/>
    </source>
</evidence>
<dbReference type="Proteomes" id="UP001177212">
    <property type="component" value="Unassembled WGS sequence"/>
</dbReference>
<dbReference type="RefSeq" id="WP_203983499.1">
    <property type="nucleotide sequence ID" value="NZ_JAUYVT010000005.1"/>
</dbReference>
<feature type="transmembrane region" description="Helical" evidence="1">
    <location>
        <begin position="12"/>
        <end position="32"/>
    </location>
</feature>
<dbReference type="EMBL" id="JAUYVT010000005">
    <property type="protein sequence ID" value="MDP2564579.1"/>
    <property type="molecule type" value="Genomic_DNA"/>
</dbReference>
<feature type="transmembrane region" description="Helical" evidence="1">
    <location>
        <begin position="84"/>
        <end position="102"/>
    </location>
</feature>